<dbReference type="EMBL" id="KV018708">
    <property type="protein sequence ID" value="KZV16672.1"/>
    <property type="molecule type" value="Genomic_DNA"/>
</dbReference>
<reference evidence="2 3" key="1">
    <citation type="journal article" date="2015" name="Proc. Natl. Acad. Sci. U.S.A.">
        <title>The resurrection genome of Boea hygrometrica: A blueprint for survival of dehydration.</title>
        <authorList>
            <person name="Xiao L."/>
            <person name="Yang G."/>
            <person name="Zhang L."/>
            <person name="Yang X."/>
            <person name="Zhao S."/>
            <person name="Ji Z."/>
            <person name="Zhou Q."/>
            <person name="Hu M."/>
            <person name="Wang Y."/>
            <person name="Chen M."/>
            <person name="Xu Y."/>
            <person name="Jin H."/>
            <person name="Xiao X."/>
            <person name="Hu G."/>
            <person name="Bao F."/>
            <person name="Hu Y."/>
            <person name="Wan P."/>
            <person name="Li L."/>
            <person name="Deng X."/>
            <person name="Kuang T."/>
            <person name="Xiang C."/>
            <person name="Zhu J.K."/>
            <person name="Oliver M.J."/>
            <person name="He Y."/>
        </authorList>
    </citation>
    <scope>NUCLEOTIDE SEQUENCE [LARGE SCALE GENOMIC DNA]</scope>
    <source>
        <strain evidence="3">cv. XS01</strain>
    </source>
</reference>
<feature type="compositionally biased region" description="Polar residues" evidence="1">
    <location>
        <begin position="184"/>
        <end position="200"/>
    </location>
</feature>
<keyword evidence="3" id="KW-1185">Reference proteome</keyword>
<name>A0A2Z7ACN1_9LAMI</name>
<dbReference type="AlphaFoldDB" id="A0A2Z7ACN1"/>
<organism evidence="2 3">
    <name type="scientific">Dorcoceras hygrometricum</name>
    <dbReference type="NCBI Taxonomy" id="472368"/>
    <lineage>
        <taxon>Eukaryota</taxon>
        <taxon>Viridiplantae</taxon>
        <taxon>Streptophyta</taxon>
        <taxon>Embryophyta</taxon>
        <taxon>Tracheophyta</taxon>
        <taxon>Spermatophyta</taxon>
        <taxon>Magnoliopsida</taxon>
        <taxon>eudicotyledons</taxon>
        <taxon>Gunneridae</taxon>
        <taxon>Pentapetalae</taxon>
        <taxon>asterids</taxon>
        <taxon>lamiids</taxon>
        <taxon>Lamiales</taxon>
        <taxon>Gesneriaceae</taxon>
        <taxon>Didymocarpoideae</taxon>
        <taxon>Trichosporeae</taxon>
        <taxon>Loxocarpinae</taxon>
        <taxon>Dorcoceras</taxon>
    </lineage>
</organism>
<proteinExistence type="predicted"/>
<sequence>MSRGFTDFSGVTQMVFEIPHLEDPVPEDTDPAANGKEILVEMERSNPVEEHCTEVIKNIQERVDPRITKLDQWKEFHTEIREQHRAYQAQAGIPLEFPKITQDPSVTGGELQQVQSQSSENNIELLAHHQSEEMDIIPMTTAEHKAHNRVDKSISESVLEQQAPYLKQRASDQTKEHLAPVQMEEQSAPENPEVTSPPSSLITFPMGIKRTIGSIGYCHDTVKNTDSFATIAQDDAGFRHFRIIPFLMNLNW</sequence>
<feature type="compositionally biased region" description="Basic and acidic residues" evidence="1">
    <location>
        <begin position="169"/>
        <end position="178"/>
    </location>
</feature>
<accession>A0A2Z7ACN1</accession>
<evidence type="ECO:0000256" key="1">
    <source>
        <dbReference type="SAM" id="MobiDB-lite"/>
    </source>
</evidence>
<dbReference type="Proteomes" id="UP000250235">
    <property type="component" value="Unassembled WGS sequence"/>
</dbReference>
<gene>
    <name evidence="2" type="ORF">F511_42914</name>
</gene>
<evidence type="ECO:0000313" key="3">
    <source>
        <dbReference type="Proteomes" id="UP000250235"/>
    </source>
</evidence>
<feature type="region of interest" description="Disordered" evidence="1">
    <location>
        <begin position="169"/>
        <end position="200"/>
    </location>
</feature>
<evidence type="ECO:0000313" key="2">
    <source>
        <dbReference type="EMBL" id="KZV16672.1"/>
    </source>
</evidence>
<protein>
    <submittedName>
        <fullName evidence="2">Protein CPR-5-like</fullName>
    </submittedName>
</protein>